<dbReference type="AlphaFoldDB" id="A0A0E9X564"/>
<protein>
    <submittedName>
        <fullName evidence="1">Uncharacterized protein</fullName>
    </submittedName>
</protein>
<organism evidence="1">
    <name type="scientific">Anguilla anguilla</name>
    <name type="common">European freshwater eel</name>
    <name type="synonym">Muraena anguilla</name>
    <dbReference type="NCBI Taxonomy" id="7936"/>
    <lineage>
        <taxon>Eukaryota</taxon>
        <taxon>Metazoa</taxon>
        <taxon>Chordata</taxon>
        <taxon>Craniata</taxon>
        <taxon>Vertebrata</taxon>
        <taxon>Euteleostomi</taxon>
        <taxon>Actinopterygii</taxon>
        <taxon>Neopterygii</taxon>
        <taxon>Teleostei</taxon>
        <taxon>Anguilliformes</taxon>
        <taxon>Anguillidae</taxon>
        <taxon>Anguilla</taxon>
    </lineage>
</organism>
<sequence>MLTHEHPRSHIFCNSKRTLTQNLHHTWQWVWPSCMRVHISAALVPAQSAVFFPLCFRQICANRRETCSAYPYLCSSPTQKKAKRAPRVSPCLTYWSLIKLDRTANTKRSHGVGTFN</sequence>
<name>A0A0E9X564_ANGAN</name>
<accession>A0A0E9X564</accession>
<dbReference type="EMBL" id="GBXM01011547">
    <property type="protein sequence ID" value="JAH97030.1"/>
    <property type="molecule type" value="Transcribed_RNA"/>
</dbReference>
<evidence type="ECO:0000313" key="1">
    <source>
        <dbReference type="EMBL" id="JAH97030.1"/>
    </source>
</evidence>
<reference evidence="1" key="1">
    <citation type="submission" date="2014-11" db="EMBL/GenBank/DDBJ databases">
        <authorList>
            <person name="Amaro Gonzalez C."/>
        </authorList>
    </citation>
    <scope>NUCLEOTIDE SEQUENCE</scope>
</reference>
<proteinExistence type="predicted"/>
<reference evidence="1" key="2">
    <citation type="journal article" date="2015" name="Fish Shellfish Immunol.">
        <title>Early steps in the European eel (Anguilla anguilla)-Vibrio vulnificus interaction in the gills: Role of the RtxA13 toxin.</title>
        <authorList>
            <person name="Callol A."/>
            <person name="Pajuelo D."/>
            <person name="Ebbesson L."/>
            <person name="Teles M."/>
            <person name="MacKenzie S."/>
            <person name="Amaro C."/>
        </authorList>
    </citation>
    <scope>NUCLEOTIDE SEQUENCE</scope>
</reference>